<sequence>MRFFVINSLLIVYSVTVHQHDYHPSNYYPAIFPIHTNK</sequence>
<evidence type="ECO:0000313" key="1">
    <source>
        <dbReference type="EMBL" id="WYD67685.1"/>
    </source>
</evidence>
<protein>
    <submittedName>
        <fullName evidence="1">Uncharacterized protein</fullName>
    </submittedName>
</protein>
<gene>
    <name evidence="1" type="ORF">vBSiFGS009_12</name>
</gene>
<dbReference type="EMBL" id="PP407513">
    <property type="protein sequence ID" value="WYD67685.1"/>
    <property type="molecule type" value="Genomic_DNA"/>
</dbReference>
<reference evidence="1" key="1">
    <citation type="journal article" date="2024" name="Front. Microbiol.">
        <title>Fighting Salmonella Infantis: bacteriophage-driven cleaning and disinfection strategies for broiler farms.</title>
        <authorList>
            <person name="Sevilla-Navarro S."/>
            <person name="Torres-Boncompte J."/>
            <person name="Garcia-Llorens J."/>
            <person name="Bernabeu-Gimeno M."/>
            <person name="Domingo-Calap P."/>
            <person name="Catala-Gregori P."/>
        </authorList>
    </citation>
    <scope>NUCLEOTIDE SEQUENCE</scope>
</reference>
<reference evidence="1" key="2">
    <citation type="submission" date="2024-02" db="EMBL/GenBank/DDBJ databases">
        <authorList>
            <person name="Sevilla-Navarro S."/>
            <person name="Torres-Boncompte J."/>
            <person name="Garcia-Llorens J."/>
            <person name="Domingo-Calap P."/>
            <person name="Bernabeu-Gimeno M."/>
            <person name="Catala-Gregori P."/>
        </authorList>
    </citation>
    <scope>NUCLEOTIDE SEQUENCE</scope>
</reference>
<organism evidence="1">
    <name type="scientific">Salmonella phage vB_Si_CECAV_FGS009</name>
    <dbReference type="NCBI Taxonomy" id="3126494"/>
    <lineage>
        <taxon>Viruses</taxon>
        <taxon>Duplodnaviria</taxon>
        <taxon>Heunggongvirae</taxon>
        <taxon>Uroviricota</taxon>
        <taxon>Caudoviricetes</taxon>
        <taxon>Demerecviridae</taxon>
        <taxon>Markadamsvirinae</taxon>
        <taxon>Tequintavirus</taxon>
    </lineage>
</organism>
<proteinExistence type="predicted"/>
<accession>A0AAU6PXL1</accession>
<name>A0AAU6PXL1_9CAUD</name>